<dbReference type="RefSeq" id="WP_319075316.1">
    <property type="nucleotide sequence ID" value="NZ_JAWWMZ010000009.1"/>
</dbReference>
<accession>A0AAJ2R4Z9</accession>
<organism evidence="2 4">
    <name type="scientific">Delftia acidovorans</name>
    <name type="common">Pseudomonas acidovorans</name>
    <name type="synonym">Comamonas acidovorans</name>
    <dbReference type="NCBI Taxonomy" id="80866"/>
    <lineage>
        <taxon>Bacteria</taxon>
        <taxon>Pseudomonadati</taxon>
        <taxon>Pseudomonadota</taxon>
        <taxon>Betaproteobacteria</taxon>
        <taxon>Burkholderiales</taxon>
        <taxon>Comamonadaceae</taxon>
        <taxon>Delftia</taxon>
    </lineage>
</organism>
<evidence type="ECO:0000313" key="3">
    <source>
        <dbReference type="EMBL" id="MDX4958119.1"/>
    </source>
</evidence>
<evidence type="ECO:0000313" key="4">
    <source>
        <dbReference type="Proteomes" id="UP001287445"/>
    </source>
</evidence>
<protein>
    <submittedName>
        <fullName evidence="2">Uncharacterized protein</fullName>
    </submittedName>
</protein>
<proteinExistence type="predicted"/>
<reference evidence="2" key="1">
    <citation type="submission" date="2023-11" db="EMBL/GenBank/DDBJ databases">
        <title>Identification and selenium tolerance of Delftia acidovorans R3-25.</title>
        <authorList>
            <person name="Zhang S."/>
            <person name="Liu Y."/>
            <person name="Guo Y."/>
        </authorList>
    </citation>
    <scope>NUCLEOTIDE SEQUENCE</scope>
    <source>
        <strain evidence="2">R3-25</strain>
    </source>
</reference>
<dbReference type="EMBL" id="JAWWMZ010000009">
    <property type="protein sequence ID" value="MDX4955903.1"/>
    <property type="molecule type" value="Genomic_DNA"/>
</dbReference>
<dbReference type="EMBL" id="JAWWMZ010000025">
    <property type="protein sequence ID" value="MDX4958119.1"/>
    <property type="molecule type" value="Genomic_DNA"/>
</dbReference>
<dbReference type="AlphaFoldDB" id="A0AAJ2R4Z9"/>
<sequence>MRSKFNRLRGERGRVAYEPQTYADWREEERLIAEQETQRLQRQAATPPNPPPGGFVVSGEPKCSE</sequence>
<dbReference type="Proteomes" id="UP001287445">
    <property type="component" value="Unassembled WGS sequence"/>
</dbReference>
<evidence type="ECO:0000313" key="2">
    <source>
        <dbReference type="EMBL" id="MDX4955903.1"/>
    </source>
</evidence>
<evidence type="ECO:0000256" key="1">
    <source>
        <dbReference type="SAM" id="MobiDB-lite"/>
    </source>
</evidence>
<gene>
    <name evidence="2" type="ORF">SGN30_21000</name>
    <name evidence="3" type="ORF">SGN30_32255</name>
</gene>
<name>A0AAJ2R4Z9_DELAC</name>
<feature type="region of interest" description="Disordered" evidence="1">
    <location>
        <begin position="34"/>
        <end position="65"/>
    </location>
</feature>
<comment type="caution">
    <text evidence="2">The sequence shown here is derived from an EMBL/GenBank/DDBJ whole genome shotgun (WGS) entry which is preliminary data.</text>
</comment>